<protein>
    <submittedName>
        <fullName evidence="1">Uncharacterized protein</fullName>
    </submittedName>
</protein>
<sequence>MLLSMCKTASILDYRPVVFLDGEGYVRVTADNGRSIVAKAVRGPCKGVSREVAFLLYPYYGWGRMEVAAEFQIEPVDPVRATRVVMRVPFGISEVVVRRQLEGYPIYEGSVALEYLEHIEFGEVVHVEPSQFSVLTSETKLRLVEVPVEDSEIIFLRR</sequence>
<dbReference type="AlphaFoldDB" id="A0A832SSR0"/>
<organism evidence="1 2">
    <name type="scientific">Pyrobaculum aerophilum</name>
    <dbReference type="NCBI Taxonomy" id="13773"/>
    <lineage>
        <taxon>Archaea</taxon>
        <taxon>Thermoproteota</taxon>
        <taxon>Thermoprotei</taxon>
        <taxon>Thermoproteales</taxon>
        <taxon>Thermoproteaceae</taxon>
        <taxon>Pyrobaculum</taxon>
    </lineage>
</organism>
<proteinExistence type="predicted"/>
<reference evidence="1" key="1">
    <citation type="journal article" date="2020" name="bioRxiv">
        <title>A rank-normalized archaeal taxonomy based on genome phylogeny resolves widespread incomplete and uneven classifications.</title>
        <authorList>
            <person name="Rinke C."/>
            <person name="Chuvochina M."/>
            <person name="Mussig A.J."/>
            <person name="Chaumeil P.-A."/>
            <person name="Waite D.W."/>
            <person name="Whitman W.B."/>
            <person name="Parks D.H."/>
            <person name="Hugenholtz P."/>
        </authorList>
    </citation>
    <scope>NUCLEOTIDE SEQUENCE</scope>
    <source>
        <strain evidence="1">UBA8839</strain>
    </source>
</reference>
<dbReference type="Proteomes" id="UP000651120">
    <property type="component" value="Unassembled WGS sequence"/>
</dbReference>
<comment type="caution">
    <text evidence="1">The sequence shown here is derived from an EMBL/GenBank/DDBJ whole genome shotgun (WGS) entry which is preliminary data.</text>
</comment>
<accession>A0A832SSR0</accession>
<gene>
    <name evidence="1" type="ORF">HA333_11000</name>
</gene>
<name>A0A832SSR0_9CREN</name>
<dbReference type="RefSeq" id="WP_128621511.1">
    <property type="nucleotide sequence ID" value="NZ_DUJP01000037.1"/>
</dbReference>
<dbReference type="EMBL" id="DUJP01000037">
    <property type="protein sequence ID" value="HII47931.1"/>
    <property type="molecule type" value="Genomic_DNA"/>
</dbReference>
<evidence type="ECO:0000313" key="1">
    <source>
        <dbReference type="EMBL" id="HII47931.1"/>
    </source>
</evidence>
<dbReference type="GeneID" id="1464656"/>
<evidence type="ECO:0000313" key="2">
    <source>
        <dbReference type="Proteomes" id="UP000651120"/>
    </source>
</evidence>